<dbReference type="PANTHER" id="PTHR46764:SF5">
    <property type="entry name" value="RING-TYPE E3 UBIQUITIN TRANSFERASE"/>
    <property type="match status" value="1"/>
</dbReference>
<name>A0AA35ZCJ3_LACSI</name>
<proteinExistence type="predicted"/>
<organism evidence="1 2">
    <name type="scientific">Lactuca saligna</name>
    <name type="common">Willowleaf lettuce</name>
    <dbReference type="NCBI Taxonomy" id="75948"/>
    <lineage>
        <taxon>Eukaryota</taxon>
        <taxon>Viridiplantae</taxon>
        <taxon>Streptophyta</taxon>
        <taxon>Embryophyta</taxon>
        <taxon>Tracheophyta</taxon>
        <taxon>Spermatophyta</taxon>
        <taxon>Magnoliopsida</taxon>
        <taxon>eudicotyledons</taxon>
        <taxon>Gunneridae</taxon>
        <taxon>Pentapetalae</taxon>
        <taxon>asterids</taxon>
        <taxon>campanulids</taxon>
        <taxon>Asterales</taxon>
        <taxon>Asteraceae</taxon>
        <taxon>Cichorioideae</taxon>
        <taxon>Cichorieae</taxon>
        <taxon>Lactucinae</taxon>
        <taxon>Lactuca</taxon>
    </lineage>
</organism>
<sequence>MYKFYSVVCTHHRRHIEASIGSHGDENPEDDLNWIPPHESCHRCEGIFYELTIEATKMADYICLRVRKLVHLHFTPGFRRFLWCLFRNFKDDQEALLCKGWILIQFMIMKVIALRKILKKYNKVHESASGMNFKSKLQAKHLDVMQSPSQQEFRILGTTLFGTTQAIAATLDLTRYMSPLKPHCRRY</sequence>
<dbReference type="EMBL" id="OX465082">
    <property type="protein sequence ID" value="CAI9289683.1"/>
    <property type="molecule type" value="Genomic_DNA"/>
</dbReference>
<evidence type="ECO:0000313" key="2">
    <source>
        <dbReference type="Proteomes" id="UP001177003"/>
    </source>
</evidence>
<accession>A0AA35ZCJ3</accession>
<protein>
    <submittedName>
        <fullName evidence="1">Uncharacterized protein</fullName>
    </submittedName>
</protein>
<reference evidence="1" key="1">
    <citation type="submission" date="2023-04" db="EMBL/GenBank/DDBJ databases">
        <authorList>
            <person name="Vijverberg K."/>
            <person name="Xiong W."/>
            <person name="Schranz E."/>
        </authorList>
    </citation>
    <scope>NUCLEOTIDE SEQUENCE</scope>
</reference>
<dbReference type="InterPro" id="IPR033326">
    <property type="entry name" value="BAH1"/>
</dbReference>
<dbReference type="PANTHER" id="PTHR46764">
    <property type="entry name" value="E3 UBIQUITIN-PROTEIN LIGASE BAH1"/>
    <property type="match status" value="1"/>
</dbReference>
<dbReference type="AlphaFoldDB" id="A0AA35ZCJ3"/>
<dbReference type="Proteomes" id="UP001177003">
    <property type="component" value="Chromosome 6"/>
</dbReference>
<keyword evidence="2" id="KW-1185">Reference proteome</keyword>
<evidence type="ECO:0000313" key="1">
    <source>
        <dbReference type="EMBL" id="CAI9289683.1"/>
    </source>
</evidence>
<gene>
    <name evidence="1" type="ORF">LSALG_LOCUS28909</name>
</gene>